<dbReference type="Pfam" id="PF22381">
    <property type="entry name" value="Staph_reg_Sar_Rot"/>
    <property type="match status" value="1"/>
</dbReference>
<proteinExistence type="predicted"/>
<keyword evidence="8" id="KW-1185">Reference proteome</keyword>
<protein>
    <submittedName>
        <fullName evidence="7">DNA-binding MarR family transcriptional regulator</fullName>
    </submittedName>
</protein>
<dbReference type="SMART" id="SM00347">
    <property type="entry name" value="HTH_MARR"/>
    <property type="match status" value="1"/>
</dbReference>
<evidence type="ECO:0000256" key="4">
    <source>
        <dbReference type="ARBA" id="ARBA00023125"/>
    </source>
</evidence>
<dbReference type="InterPro" id="IPR055166">
    <property type="entry name" value="Transc_reg_Sar_Rot_HTH"/>
</dbReference>
<dbReference type="PRINTS" id="PR00598">
    <property type="entry name" value="HTHMARR"/>
</dbReference>
<dbReference type="InterPro" id="IPR000835">
    <property type="entry name" value="HTH_MarR-typ"/>
</dbReference>
<dbReference type="GO" id="GO:0005737">
    <property type="term" value="C:cytoplasm"/>
    <property type="evidence" value="ECO:0007669"/>
    <property type="project" value="UniProtKB-SubCell"/>
</dbReference>
<feature type="domain" description="HTH marR-type" evidence="6">
    <location>
        <begin position="5"/>
        <end position="135"/>
    </location>
</feature>
<evidence type="ECO:0000259" key="6">
    <source>
        <dbReference type="PROSITE" id="PS50995"/>
    </source>
</evidence>
<keyword evidence="3" id="KW-0805">Transcription regulation</keyword>
<evidence type="ECO:0000313" key="7">
    <source>
        <dbReference type="EMBL" id="PJJ54355.1"/>
    </source>
</evidence>
<evidence type="ECO:0000256" key="1">
    <source>
        <dbReference type="ARBA" id="ARBA00004496"/>
    </source>
</evidence>
<dbReference type="Gene3D" id="1.10.10.10">
    <property type="entry name" value="Winged helix-like DNA-binding domain superfamily/Winged helix DNA-binding domain"/>
    <property type="match status" value="1"/>
</dbReference>
<sequence>MPTLDQQLCFALYSASRAMTASYRPLLAELGITYPQYLVMLVVWEQERLSVGDLGERLRLDSGTLSPLLKRLESAGLVRRERSASDERVVDVVLTDDGRALEQRARDVPRQAYLATGLSLDESADLRDAVRRLADSLDENRHDPHRRKDSA</sequence>
<dbReference type="PANTHER" id="PTHR33164">
    <property type="entry name" value="TRANSCRIPTIONAL REGULATOR, MARR FAMILY"/>
    <property type="match status" value="1"/>
</dbReference>
<dbReference type="PANTHER" id="PTHR33164:SF5">
    <property type="entry name" value="ORGANIC HYDROPEROXIDE RESISTANCE TRANSCRIPTIONAL REGULATOR"/>
    <property type="match status" value="1"/>
</dbReference>
<dbReference type="PROSITE" id="PS50995">
    <property type="entry name" value="HTH_MARR_2"/>
    <property type="match status" value="1"/>
</dbReference>
<evidence type="ECO:0000256" key="5">
    <source>
        <dbReference type="ARBA" id="ARBA00023163"/>
    </source>
</evidence>
<gene>
    <name evidence="7" type="ORF">CLV56_3864</name>
</gene>
<dbReference type="GO" id="GO:0003700">
    <property type="term" value="F:DNA-binding transcription factor activity"/>
    <property type="evidence" value="ECO:0007669"/>
    <property type="project" value="InterPro"/>
</dbReference>
<name>A0A2M9B8S0_9ACTN</name>
<keyword evidence="2" id="KW-0963">Cytoplasm</keyword>
<reference evidence="7 8" key="1">
    <citation type="submission" date="2017-11" db="EMBL/GenBank/DDBJ databases">
        <title>Genomic Encyclopedia of Archaeal and Bacterial Type Strains, Phase II (KMG-II): From Individual Species to Whole Genera.</title>
        <authorList>
            <person name="Goeker M."/>
        </authorList>
    </citation>
    <scope>NUCLEOTIDE SEQUENCE [LARGE SCALE GENOMIC DNA]</scope>
    <source>
        <strain evidence="7 8">DSM 27763</strain>
    </source>
</reference>
<dbReference type="InterPro" id="IPR036390">
    <property type="entry name" value="WH_DNA-bd_sf"/>
</dbReference>
<evidence type="ECO:0000313" key="8">
    <source>
        <dbReference type="Proteomes" id="UP000230842"/>
    </source>
</evidence>
<comment type="caution">
    <text evidence="7">The sequence shown here is derived from an EMBL/GenBank/DDBJ whole genome shotgun (WGS) entry which is preliminary data.</text>
</comment>
<organism evidence="7 8">
    <name type="scientific">Mumia flava</name>
    <dbReference type="NCBI Taxonomy" id="1348852"/>
    <lineage>
        <taxon>Bacteria</taxon>
        <taxon>Bacillati</taxon>
        <taxon>Actinomycetota</taxon>
        <taxon>Actinomycetes</taxon>
        <taxon>Propionibacteriales</taxon>
        <taxon>Nocardioidaceae</taxon>
        <taxon>Mumia</taxon>
    </lineage>
</organism>
<dbReference type="InterPro" id="IPR039422">
    <property type="entry name" value="MarR/SlyA-like"/>
</dbReference>
<dbReference type="RefSeq" id="WP_100415458.1">
    <property type="nucleotide sequence ID" value="NZ_PGEZ01000002.1"/>
</dbReference>
<dbReference type="SUPFAM" id="SSF46785">
    <property type="entry name" value="Winged helix' DNA-binding domain"/>
    <property type="match status" value="1"/>
</dbReference>
<dbReference type="EMBL" id="PGEZ01000002">
    <property type="protein sequence ID" value="PJJ54355.1"/>
    <property type="molecule type" value="Genomic_DNA"/>
</dbReference>
<dbReference type="FunFam" id="1.10.10.10:FF:000163">
    <property type="entry name" value="MarR family transcriptional regulator"/>
    <property type="match status" value="1"/>
</dbReference>
<keyword evidence="5" id="KW-0804">Transcription</keyword>
<keyword evidence="4 7" id="KW-0238">DNA-binding</keyword>
<dbReference type="GO" id="GO:0003677">
    <property type="term" value="F:DNA binding"/>
    <property type="evidence" value="ECO:0007669"/>
    <property type="project" value="UniProtKB-KW"/>
</dbReference>
<dbReference type="InterPro" id="IPR036388">
    <property type="entry name" value="WH-like_DNA-bd_sf"/>
</dbReference>
<evidence type="ECO:0000256" key="2">
    <source>
        <dbReference type="ARBA" id="ARBA00022490"/>
    </source>
</evidence>
<dbReference type="OrthoDB" id="9806864at2"/>
<comment type="subcellular location">
    <subcellularLocation>
        <location evidence="1">Cytoplasm</location>
    </subcellularLocation>
</comment>
<evidence type="ECO:0000256" key="3">
    <source>
        <dbReference type="ARBA" id="ARBA00023015"/>
    </source>
</evidence>
<dbReference type="GO" id="GO:0006950">
    <property type="term" value="P:response to stress"/>
    <property type="evidence" value="ECO:0007669"/>
    <property type="project" value="TreeGrafter"/>
</dbReference>
<accession>A0A2M9B8S0</accession>
<dbReference type="AlphaFoldDB" id="A0A2M9B8S0"/>
<dbReference type="Proteomes" id="UP000230842">
    <property type="component" value="Unassembled WGS sequence"/>
</dbReference>